<sequence length="400" mass="44600">MIATTNPLSIFDGYESPKPFRIHVAQADLDDLHERLARTRWPHSIPDFEDATDFSRGVPLGYWQDLAEYWRGDFDWRAQERALNAHEQFTMDVDGQTFHVLHARSLVPGAKPLLLNHGWPASFVEYTRIINSLVDPCAHGGDEADAFHVVIPSPPGFGFSTPLVSTGWEVARTSSAYAEILTRLGYERFATHGTDTGAGVSLRLGATLPERVIGVHVGSDGRALAMVGNKYPYPDDFSPEDIAEVERVRRSDAGERGYFEVQNHHPATIGAALTDSPVGQLAWIVEKFQTWTGGPHSTPDEVVDRDQLLTNVSLYWFTRAGASSAQFYYEAEHSQLDWLAPTGVPTGWAVFDTHPLMRRAMDPWNAVDHWSEFALGGHFPAMEQPDLLVGDLRAFFRGRT</sequence>
<reference evidence="5 6" key="1">
    <citation type="journal article" date="2024" name="Fungal Genet. Biol.">
        <title>The porcine skin microbiome exhibits broad fungal antagonism.</title>
        <authorList>
            <person name="De La Cruz K.F."/>
            <person name="Townsend E.C."/>
            <person name="Alex Cheong J.Z."/>
            <person name="Salamzade R."/>
            <person name="Liu A."/>
            <person name="Sandstrom S."/>
            <person name="Davila E."/>
            <person name="Huang L."/>
            <person name="Xu K.H."/>
            <person name="Wu S.Y."/>
            <person name="Meudt J.J."/>
            <person name="Shanmuganayagam D."/>
            <person name="Gibson A.L.F."/>
            <person name="Kalan L.R."/>
        </authorList>
    </citation>
    <scope>NUCLEOTIDE SEQUENCE [LARGE SCALE GENOMIC DNA]</scope>
    <source>
        <strain evidence="5 6">LK2625</strain>
    </source>
</reference>
<keyword evidence="3 5" id="KW-0378">Hydrolase</keyword>
<evidence type="ECO:0000259" key="4">
    <source>
        <dbReference type="Pfam" id="PF06441"/>
    </source>
</evidence>
<evidence type="ECO:0000256" key="2">
    <source>
        <dbReference type="ARBA" id="ARBA00022797"/>
    </source>
</evidence>
<keyword evidence="6" id="KW-1185">Reference proteome</keyword>
<dbReference type="InterPro" id="IPR010497">
    <property type="entry name" value="Epoxide_hydro_N"/>
</dbReference>
<dbReference type="SUPFAM" id="SSF53474">
    <property type="entry name" value="alpha/beta-Hydrolases"/>
    <property type="match status" value="1"/>
</dbReference>
<dbReference type="Gene3D" id="3.40.50.1820">
    <property type="entry name" value="alpha/beta hydrolase"/>
    <property type="match status" value="1"/>
</dbReference>
<evidence type="ECO:0000256" key="1">
    <source>
        <dbReference type="ARBA" id="ARBA00010088"/>
    </source>
</evidence>
<dbReference type="InterPro" id="IPR029058">
    <property type="entry name" value="AB_hydrolase_fold"/>
</dbReference>
<dbReference type="InterPro" id="IPR000639">
    <property type="entry name" value="Epox_hydrolase-like"/>
</dbReference>
<feature type="domain" description="Epoxide hydrolase N-terminal" evidence="4">
    <location>
        <begin position="17"/>
        <end position="126"/>
    </location>
</feature>
<dbReference type="PANTHER" id="PTHR21661">
    <property type="entry name" value="EPOXIDE HYDROLASE 1-RELATED"/>
    <property type="match status" value="1"/>
</dbReference>
<dbReference type="EMBL" id="JAYWLU010000005">
    <property type="protein sequence ID" value="MEX3594265.1"/>
    <property type="molecule type" value="Genomic_DNA"/>
</dbReference>
<comment type="similarity">
    <text evidence="1">Belongs to the peptidase S33 family.</text>
</comment>
<accession>A0ABV3V0Q8</accession>
<gene>
    <name evidence="5" type="ORF">VVR66_06025</name>
</gene>
<evidence type="ECO:0000256" key="3">
    <source>
        <dbReference type="ARBA" id="ARBA00022801"/>
    </source>
</evidence>
<comment type="caution">
    <text evidence="5">The sequence shown here is derived from an EMBL/GenBank/DDBJ whole genome shotgun (WGS) entry which is preliminary data.</text>
</comment>
<dbReference type="InterPro" id="IPR016292">
    <property type="entry name" value="Epoxide_hydrolase"/>
</dbReference>
<dbReference type="Proteomes" id="UP001558481">
    <property type="component" value="Unassembled WGS sequence"/>
</dbReference>
<dbReference type="PRINTS" id="PR00412">
    <property type="entry name" value="EPOXHYDRLASE"/>
</dbReference>
<organism evidence="5 6">
    <name type="scientific">Kocuria carniphila</name>
    <dbReference type="NCBI Taxonomy" id="262208"/>
    <lineage>
        <taxon>Bacteria</taxon>
        <taxon>Bacillati</taxon>
        <taxon>Actinomycetota</taxon>
        <taxon>Actinomycetes</taxon>
        <taxon>Micrococcales</taxon>
        <taxon>Micrococcaceae</taxon>
        <taxon>Kocuria</taxon>
    </lineage>
</organism>
<dbReference type="RefSeq" id="WP_129700456.1">
    <property type="nucleotide sequence ID" value="NZ_JAYWLU010000005.1"/>
</dbReference>
<dbReference type="Pfam" id="PF06441">
    <property type="entry name" value="EHN"/>
    <property type="match status" value="1"/>
</dbReference>
<dbReference type="PIRSF" id="PIRSF001112">
    <property type="entry name" value="Epoxide_hydrolase"/>
    <property type="match status" value="1"/>
</dbReference>
<keyword evidence="2" id="KW-0058">Aromatic hydrocarbons catabolism</keyword>
<name>A0ABV3V0Q8_9MICC</name>
<protein>
    <submittedName>
        <fullName evidence="5">Epoxide hydrolase</fullName>
    </submittedName>
</protein>
<dbReference type="GO" id="GO:0016787">
    <property type="term" value="F:hydrolase activity"/>
    <property type="evidence" value="ECO:0007669"/>
    <property type="project" value="UniProtKB-KW"/>
</dbReference>
<proteinExistence type="inferred from homology"/>
<evidence type="ECO:0000313" key="5">
    <source>
        <dbReference type="EMBL" id="MEX3594265.1"/>
    </source>
</evidence>
<dbReference type="PANTHER" id="PTHR21661:SF35">
    <property type="entry name" value="EPOXIDE HYDROLASE"/>
    <property type="match status" value="1"/>
</dbReference>
<evidence type="ECO:0000313" key="6">
    <source>
        <dbReference type="Proteomes" id="UP001558481"/>
    </source>
</evidence>